<gene>
    <name evidence="3" type="ORF">A2161_02860</name>
</gene>
<dbReference type="AlphaFoldDB" id="A0A1F7RTN6"/>
<evidence type="ECO:0000259" key="2">
    <source>
        <dbReference type="PROSITE" id="PS51494"/>
    </source>
</evidence>
<sequence>MTVYHKQMHDRIWFVIWLSLLEIKTHQEGAGDLKFYKFFIFIFLLCLFMTGYPMVEAEQKPAVNEVSILKVDDLKPGMTGIGKTVFQGTKVEEFDVEILGILKQNMPKSAMILIKVSGGPLEKAGVIAGMSGSPIFIDGKIIGALAYGWWFTKEAIAGVTPIEDMLPLLDMDFSVPETLDIISPDSFSSGHNAESAYQSFQLFQKDPFADYFNNNKIDMAYSNMRFLPMPLVISGIHSPDLMPVWQKAVEPFGFNIIQGGNIDESAPASELVLESGSAVGVQLIGGDLDMKAMGTLTQRIGDKIIAFGHSMFDMGHVDLPMVSGSIQAIMPSMLSSFKMGSTVQVVGSIRQDRAHGVAGILGSSPFMIPFTMNIQSLGNERSEAFNFKIARVPGFTSLFLFFTITDTVWSHQKSYGQFYAKLTWNVDLEGLPPIKSNNLISGLDGIEFASAKNLVNIIHQLEMNPFQTISIKSIELNMIVAEKIQEVQLETARLLKTEYRPGENMDIYMQYRPYKQTPKKFTTQISLPEDINPGNYELTISDASKARMNNFKRAPSLYDAENINQFIEKLNDTYAENQLILEIWENKTGLAIQGTEFSRIPGSIFQVYGSATQSGLASKLKKSLILRKIIDTNYEISGFEIIPFTISSINLHGR</sequence>
<proteinExistence type="predicted"/>
<dbReference type="InterPro" id="IPR008763">
    <property type="entry name" value="Peptidase_S55"/>
</dbReference>
<dbReference type="EMBL" id="MGDD01000227">
    <property type="protein sequence ID" value="OGL44374.1"/>
    <property type="molecule type" value="Genomic_DNA"/>
</dbReference>
<keyword evidence="1" id="KW-0812">Transmembrane</keyword>
<dbReference type="Proteomes" id="UP000179266">
    <property type="component" value="Unassembled WGS sequence"/>
</dbReference>
<evidence type="ECO:0000313" key="3">
    <source>
        <dbReference type="EMBL" id="OGL44374.1"/>
    </source>
</evidence>
<evidence type="ECO:0000256" key="1">
    <source>
        <dbReference type="SAM" id="Phobius"/>
    </source>
</evidence>
<keyword evidence="1" id="KW-1133">Transmembrane helix</keyword>
<protein>
    <recommendedName>
        <fullName evidence="2">Peptidase S55 domain-containing protein</fullName>
    </recommendedName>
</protein>
<comment type="caution">
    <text evidence="3">The sequence shown here is derived from an EMBL/GenBank/DDBJ whole genome shotgun (WGS) entry which is preliminary data.</text>
</comment>
<dbReference type="Pfam" id="PF05580">
    <property type="entry name" value="Peptidase_S55"/>
    <property type="match status" value="1"/>
</dbReference>
<feature type="domain" description="Peptidase S55" evidence="2">
    <location>
        <begin position="1"/>
        <end position="181"/>
    </location>
</feature>
<organism evidence="3 4">
    <name type="scientific">Candidatus Schekmanbacteria bacterium RBG_13_48_7</name>
    <dbReference type="NCBI Taxonomy" id="1817878"/>
    <lineage>
        <taxon>Bacteria</taxon>
        <taxon>Candidatus Schekmaniibacteriota</taxon>
    </lineage>
</organism>
<name>A0A1F7RTN6_9BACT</name>
<evidence type="ECO:0000313" key="4">
    <source>
        <dbReference type="Proteomes" id="UP000179266"/>
    </source>
</evidence>
<dbReference type="PROSITE" id="PS51494">
    <property type="entry name" value="SPOIVB"/>
    <property type="match status" value="1"/>
</dbReference>
<feature type="transmembrane region" description="Helical" evidence="1">
    <location>
        <begin position="35"/>
        <end position="55"/>
    </location>
</feature>
<accession>A0A1F7RTN6</accession>
<reference evidence="3 4" key="1">
    <citation type="journal article" date="2016" name="Nat. Commun.">
        <title>Thousands of microbial genomes shed light on interconnected biogeochemical processes in an aquifer system.</title>
        <authorList>
            <person name="Anantharaman K."/>
            <person name="Brown C.T."/>
            <person name="Hug L.A."/>
            <person name="Sharon I."/>
            <person name="Castelle C.J."/>
            <person name="Probst A.J."/>
            <person name="Thomas B.C."/>
            <person name="Singh A."/>
            <person name="Wilkins M.J."/>
            <person name="Karaoz U."/>
            <person name="Brodie E.L."/>
            <person name="Williams K.H."/>
            <person name="Hubbard S.S."/>
            <person name="Banfield J.F."/>
        </authorList>
    </citation>
    <scope>NUCLEOTIDE SEQUENCE [LARGE SCALE GENOMIC DNA]</scope>
</reference>
<keyword evidence="1" id="KW-0472">Membrane</keyword>